<feature type="region of interest" description="Disordered" evidence="1">
    <location>
        <begin position="21"/>
        <end position="67"/>
    </location>
</feature>
<sequence length="524" mass="55286">MSGLLLAWCLLAAAGVAPAEDLPERPSDDEVFGAAPGAPAPADPALPSGADAGPATVTPPAPPSGAVDGMTAAERAELAAARAEAAAVRAEAAGAAGAGVVQAAARVPAAPPPALAPPLSSRSETLQVGGLSYLQAVVSGRQGQPPGQYALSAPFLTDAYLDARPNDRVRAYVVGRFLYDPTVSAIAPNTIVAARTQHEQVLLDQAWINFDIERAVFVTIGKQHVKWGVGHFWNPTDYLHSQHLDPLALYDARTGTSMVKLNVPWEKTGWNFYAMGVLEGDQAAEQVQKVGGAARAELVLGRAELGLDGIVEKGFDPRFGVDLSVGLGELDVYAEAALRWGSLNPRYTYGPNFSADPLSVVKSQPSGFRPAVTGGVSWEHRWTDRTVTTFGVEYAYDANGYDDPALYPGLLANAAFTPFYVGRHYAGAYLAVPRLGAWRDAGLTLSTVGNLSRRSAIVRLDFSLLMLTHLRMEAWVAGHAGPPDGEFRLGLDVPPHPVGDGTFTPAFRQGPQVVDLGLAFRVAL</sequence>
<dbReference type="AlphaFoldDB" id="A0A7I9VMZ9"/>
<keyword evidence="4" id="KW-1185">Reference proteome</keyword>
<dbReference type="Proteomes" id="UP000503640">
    <property type="component" value="Unassembled WGS sequence"/>
</dbReference>
<gene>
    <name evidence="3" type="ORF">AMYX_25230</name>
</gene>
<feature type="compositionally biased region" description="Low complexity" evidence="1">
    <location>
        <begin position="45"/>
        <end position="56"/>
    </location>
</feature>
<feature type="signal peptide" evidence="2">
    <location>
        <begin position="1"/>
        <end position="19"/>
    </location>
</feature>
<name>A0A7I9VMZ9_9BACT</name>
<dbReference type="RefSeq" id="WP_176065668.1">
    <property type="nucleotide sequence ID" value="NZ_BJTG01000005.1"/>
</dbReference>
<reference evidence="4" key="1">
    <citation type="journal article" date="2020" name="Appl. Environ. Microbiol.">
        <title>Diazotrophic Anaeromyxobacter Isolates from Soils.</title>
        <authorList>
            <person name="Masuda Y."/>
            <person name="Yamanaka H."/>
            <person name="Xu Z.X."/>
            <person name="Shiratori Y."/>
            <person name="Aono T."/>
            <person name="Amachi S."/>
            <person name="Senoo K."/>
            <person name="Itoh H."/>
        </authorList>
    </citation>
    <scope>NUCLEOTIDE SEQUENCE [LARGE SCALE GENOMIC DNA]</scope>
    <source>
        <strain evidence="4">R267</strain>
    </source>
</reference>
<evidence type="ECO:0000313" key="4">
    <source>
        <dbReference type="Proteomes" id="UP000503640"/>
    </source>
</evidence>
<evidence type="ECO:0000313" key="3">
    <source>
        <dbReference type="EMBL" id="GEJ57782.1"/>
    </source>
</evidence>
<evidence type="ECO:0000256" key="2">
    <source>
        <dbReference type="SAM" id="SignalP"/>
    </source>
</evidence>
<accession>A0A7I9VMZ9</accession>
<proteinExistence type="predicted"/>
<evidence type="ECO:0000256" key="1">
    <source>
        <dbReference type="SAM" id="MobiDB-lite"/>
    </source>
</evidence>
<feature type="chain" id="PRO_5029766407" evidence="2">
    <location>
        <begin position="20"/>
        <end position="524"/>
    </location>
</feature>
<protein>
    <submittedName>
        <fullName evidence="3">Uncharacterized protein</fullName>
    </submittedName>
</protein>
<comment type="caution">
    <text evidence="3">The sequence shown here is derived from an EMBL/GenBank/DDBJ whole genome shotgun (WGS) entry which is preliminary data.</text>
</comment>
<organism evidence="3 4">
    <name type="scientific">Anaeromyxobacter diazotrophicus</name>
    <dbReference type="NCBI Taxonomy" id="2590199"/>
    <lineage>
        <taxon>Bacteria</taxon>
        <taxon>Pseudomonadati</taxon>
        <taxon>Myxococcota</taxon>
        <taxon>Myxococcia</taxon>
        <taxon>Myxococcales</taxon>
        <taxon>Cystobacterineae</taxon>
        <taxon>Anaeromyxobacteraceae</taxon>
        <taxon>Anaeromyxobacter</taxon>
    </lineage>
</organism>
<keyword evidence="2" id="KW-0732">Signal</keyword>
<dbReference type="EMBL" id="BJTG01000005">
    <property type="protein sequence ID" value="GEJ57782.1"/>
    <property type="molecule type" value="Genomic_DNA"/>
</dbReference>